<keyword evidence="3" id="KW-1133">Transmembrane helix</keyword>
<dbReference type="Proteomes" id="UP000027135">
    <property type="component" value="Unassembled WGS sequence"/>
</dbReference>
<keyword evidence="4" id="KW-0472">Membrane</keyword>
<comment type="similarity">
    <text evidence="5 6">Belongs to the anion channel-forming bestrophin (TC 1.A.46) family. Calcium-sensitive chloride channel subfamily.</text>
</comment>
<evidence type="ECO:0000313" key="7">
    <source>
        <dbReference type="EMBL" id="KDR19677.1"/>
    </source>
</evidence>
<reference evidence="7 8" key="1">
    <citation type="journal article" date="2014" name="Nat. Commun.">
        <title>Molecular traces of alternative social organization in a termite genome.</title>
        <authorList>
            <person name="Terrapon N."/>
            <person name="Li C."/>
            <person name="Robertson H.M."/>
            <person name="Ji L."/>
            <person name="Meng X."/>
            <person name="Booth W."/>
            <person name="Chen Z."/>
            <person name="Childers C.P."/>
            <person name="Glastad K.M."/>
            <person name="Gokhale K."/>
            <person name="Gowin J."/>
            <person name="Gronenberg W."/>
            <person name="Hermansen R.A."/>
            <person name="Hu H."/>
            <person name="Hunt B.G."/>
            <person name="Huylmans A.K."/>
            <person name="Khalil S.M."/>
            <person name="Mitchell R.D."/>
            <person name="Munoz-Torres M.C."/>
            <person name="Mustard J.A."/>
            <person name="Pan H."/>
            <person name="Reese J.T."/>
            <person name="Scharf M.E."/>
            <person name="Sun F."/>
            <person name="Vogel H."/>
            <person name="Xiao J."/>
            <person name="Yang W."/>
            <person name="Yang Z."/>
            <person name="Yang Z."/>
            <person name="Zhou J."/>
            <person name="Zhu J."/>
            <person name="Brent C.S."/>
            <person name="Elsik C.G."/>
            <person name="Goodisman M.A."/>
            <person name="Liberles D.A."/>
            <person name="Roe R.M."/>
            <person name="Vargo E.L."/>
            <person name="Vilcinskas A."/>
            <person name="Wang J."/>
            <person name="Bornberg-Bauer E."/>
            <person name="Korb J."/>
            <person name="Zhang G."/>
            <person name="Liebig J."/>
        </authorList>
    </citation>
    <scope>NUCLEOTIDE SEQUENCE [LARGE SCALE GENOMIC DNA]</scope>
    <source>
        <tissue evidence="7">Whole organism</tissue>
    </source>
</reference>
<dbReference type="STRING" id="136037.A0A067RJT4"/>
<evidence type="ECO:0000256" key="2">
    <source>
        <dbReference type="ARBA" id="ARBA00022692"/>
    </source>
</evidence>
<dbReference type="eggNOG" id="KOG3547">
    <property type="taxonomic scope" value="Eukaryota"/>
</dbReference>
<accession>A0A067RJT4</accession>
<keyword evidence="6" id="KW-0869">Chloride channel</keyword>
<proteinExistence type="inferred from homology"/>
<keyword evidence="6" id="KW-0407">Ion channel</keyword>
<evidence type="ECO:0000256" key="4">
    <source>
        <dbReference type="ARBA" id="ARBA00023136"/>
    </source>
</evidence>
<dbReference type="Pfam" id="PF01062">
    <property type="entry name" value="Bestrophin"/>
    <property type="match status" value="1"/>
</dbReference>
<evidence type="ECO:0000256" key="6">
    <source>
        <dbReference type="RuleBase" id="RU363126"/>
    </source>
</evidence>
<keyword evidence="6" id="KW-1003">Cell membrane</keyword>
<dbReference type="PANTHER" id="PTHR10736:SF65">
    <property type="entry name" value="BESTROPHIN 1, ISOFORM C-RELATED"/>
    <property type="match status" value="1"/>
</dbReference>
<protein>
    <recommendedName>
        <fullName evidence="6">Bestrophin homolog</fullName>
    </recommendedName>
</protein>
<dbReference type="InterPro" id="IPR021134">
    <property type="entry name" value="Bestrophin-like"/>
</dbReference>
<keyword evidence="8" id="KW-1185">Reference proteome</keyword>
<evidence type="ECO:0000256" key="3">
    <source>
        <dbReference type="ARBA" id="ARBA00022989"/>
    </source>
</evidence>
<keyword evidence="6" id="KW-0868">Chloride</keyword>
<dbReference type="AlphaFoldDB" id="A0A067RJT4"/>
<evidence type="ECO:0000256" key="5">
    <source>
        <dbReference type="ARBA" id="ARBA00034769"/>
    </source>
</evidence>
<dbReference type="GO" id="GO:0005254">
    <property type="term" value="F:chloride channel activity"/>
    <property type="evidence" value="ECO:0007669"/>
    <property type="project" value="UniProtKB-KW"/>
</dbReference>
<name>A0A067RJT4_ZOONE</name>
<dbReference type="EMBL" id="KK852637">
    <property type="protein sequence ID" value="KDR19677.1"/>
    <property type="molecule type" value="Genomic_DNA"/>
</dbReference>
<comment type="function">
    <text evidence="6">Forms chloride channels.</text>
</comment>
<sequence>MKNSVDYAYPKLSKHWLPITWAANITTRARLDQKIHNDVAAKTIIDELNKFRGQCGLLLSYDSISVPLVYTQVVTLAVYTYFITCIMGRQWVEGIDENLQKQRNSIDLYFPIFTTLQARSILNKNVLHIRVQITPWI</sequence>
<keyword evidence="2" id="KW-0812">Transmembrane</keyword>
<dbReference type="InterPro" id="IPR000615">
    <property type="entry name" value="Bestrophin"/>
</dbReference>
<dbReference type="GO" id="GO:0005886">
    <property type="term" value="C:plasma membrane"/>
    <property type="evidence" value="ECO:0007669"/>
    <property type="project" value="UniProtKB-SubCell"/>
</dbReference>
<keyword evidence="6" id="KW-0813">Transport</keyword>
<dbReference type="GO" id="GO:0034707">
    <property type="term" value="C:chloride channel complex"/>
    <property type="evidence" value="ECO:0007669"/>
    <property type="project" value="UniProtKB-KW"/>
</dbReference>
<dbReference type="InParanoid" id="A0A067RJT4"/>
<dbReference type="PANTHER" id="PTHR10736">
    <property type="entry name" value="BESTROPHIN"/>
    <property type="match status" value="1"/>
</dbReference>
<gene>
    <name evidence="7" type="ORF">L798_05132</name>
</gene>
<evidence type="ECO:0000256" key="1">
    <source>
        <dbReference type="ARBA" id="ARBA00004370"/>
    </source>
</evidence>
<organism evidence="7 8">
    <name type="scientific">Zootermopsis nevadensis</name>
    <name type="common">Dampwood termite</name>
    <dbReference type="NCBI Taxonomy" id="136037"/>
    <lineage>
        <taxon>Eukaryota</taxon>
        <taxon>Metazoa</taxon>
        <taxon>Ecdysozoa</taxon>
        <taxon>Arthropoda</taxon>
        <taxon>Hexapoda</taxon>
        <taxon>Insecta</taxon>
        <taxon>Pterygota</taxon>
        <taxon>Neoptera</taxon>
        <taxon>Polyneoptera</taxon>
        <taxon>Dictyoptera</taxon>
        <taxon>Blattodea</taxon>
        <taxon>Blattoidea</taxon>
        <taxon>Termitoidae</taxon>
        <taxon>Termopsidae</taxon>
        <taxon>Zootermopsis</taxon>
    </lineage>
</organism>
<comment type="subcellular location">
    <subcellularLocation>
        <location evidence="6">Cell membrane</location>
        <topology evidence="6">Multi-pass membrane protein</topology>
    </subcellularLocation>
    <subcellularLocation>
        <location evidence="1">Membrane</location>
    </subcellularLocation>
</comment>
<keyword evidence="6" id="KW-0406">Ion transport</keyword>
<evidence type="ECO:0000313" key="8">
    <source>
        <dbReference type="Proteomes" id="UP000027135"/>
    </source>
</evidence>